<dbReference type="AlphaFoldDB" id="A0A2P5Z660"/>
<dbReference type="Gene3D" id="3.40.50.720">
    <property type="entry name" value="NAD(P)-binding Rossmann-like Domain"/>
    <property type="match status" value="1"/>
</dbReference>
<sequence>MHVLVTGGTGFIGRALCAALLDAGHKVSVLTRDPARAARLLPAVQALDDLRRAAPADAVINLAGEPLTEGRWSATRKRRFRTSRIGTTRALLDWMSGLDAARRPGCLISGSAIGYYGDRGDEVLDETSTPGDDFSAELCRDWEAEALRAQDLGVRTSLVRTGVVLGRDGGALARMLLPFRFGMGGRIGDGRQWMSWIHRDDQVGLLLWLLQHGGEGAYDATAPAPVTNAAFAQQLAATLHRPALLPMPATALRLGFGEMAELLLGSQRVLPARAQREGYVFRYPQLDAALRDLLAD</sequence>
<dbReference type="InterPro" id="IPR010099">
    <property type="entry name" value="SDR39U1"/>
</dbReference>
<dbReference type="SUPFAM" id="SSF51735">
    <property type="entry name" value="NAD(P)-binding Rossmann-fold domains"/>
    <property type="match status" value="1"/>
</dbReference>
<comment type="caution">
    <text evidence="4">The sequence shown here is derived from an EMBL/GenBank/DDBJ whole genome shotgun (WGS) entry which is preliminary data.</text>
</comment>
<gene>
    <name evidence="4" type="ORF">XsacCFBP4641_07320</name>
</gene>
<dbReference type="PANTHER" id="PTHR11092">
    <property type="entry name" value="SUGAR NUCLEOTIDE EPIMERASE RELATED"/>
    <property type="match status" value="1"/>
</dbReference>
<name>A0A2P5Z660_9XANT</name>
<protein>
    <submittedName>
        <fullName evidence="4">Epimerase</fullName>
    </submittedName>
</protein>
<dbReference type="PANTHER" id="PTHR11092:SF0">
    <property type="entry name" value="EPIMERASE FAMILY PROTEIN SDR39U1"/>
    <property type="match status" value="1"/>
</dbReference>
<organism evidence="4 5">
    <name type="scientific">Xanthomonas sacchari</name>
    <dbReference type="NCBI Taxonomy" id="56458"/>
    <lineage>
        <taxon>Bacteria</taxon>
        <taxon>Pseudomonadati</taxon>
        <taxon>Pseudomonadota</taxon>
        <taxon>Gammaproteobacteria</taxon>
        <taxon>Lysobacterales</taxon>
        <taxon>Lysobacteraceae</taxon>
        <taxon>Xanthomonas</taxon>
    </lineage>
</organism>
<dbReference type="Pfam" id="PF08338">
    <property type="entry name" value="DUF1731"/>
    <property type="match status" value="1"/>
</dbReference>
<feature type="domain" description="NAD-dependent epimerase/dehydratase" evidence="2">
    <location>
        <begin position="3"/>
        <end position="214"/>
    </location>
</feature>
<dbReference type="InterPro" id="IPR013549">
    <property type="entry name" value="DUF1731"/>
</dbReference>
<feature type="domain" description="DUF1731" evidence="3">
    <location>
        <begin position="247"/>
        <end position="293"/>
    </location>
</feature>
<dbReference type="RefSeq" id="WP_010343130.1">
    <property type="nucleotide sequence ID" value="NZ_CP132343.1"/>
</dbReference>
<dbReference type="GeneID" id="93877925"/>
<dbReference type="OrthoDB" id="9771302at2"/>
<reference evidence="4 5" key="1">
    <citation type="submission" date="2016-08" db="EMBL/GenBank/DDBJ databases">
        <authorList>
            <person name="Seilhamer J.J."/>
        </authorList>
    </citation>
    <scope>NUCLEOTIDE SEQUENCE [LARGE SCALE GENOMIC DNA]</scope>
    <source>
        <strain evidence="4 5">CFBP4641</strain>
    </source>
</reference>
<evidence type="ECO:0000259" key="2">
    <source>
        <dbReference type="Pfam" id="PF01370"/>
    </source>
</evidence>
<dbReference type="NCBIfam" id="TIGR01777">
    <property type="entry name" value="yfcH"/>
    <property type="match status" value="1"/>
</dbReference>
<evidence type="ECO:0000256" key="1">
    <source>
        <dbReference type="ARBA" id="ARBA00009353"/>
    </source>
</evidence>
<evidence type="ECO:0000313" key="4">
    <source>
        <dbReference type="EMBL" id="PPU83549.1"/>
    </source>
</evidence>
<dbReference type="STRING" id="56458.SB85_16800"/>
<accession>A0A2P5Z660</accession>
<comment type="similarity">
    <text evidence="1">Belongs to the NAD(P)-dependent epimerase/dehydratase family. SDR39U1 subfamily.</text>
</comment>
<dbReference type="InterPro" id="IPR001509">
    <property type="entry name" value="Epimerase_deHydtase"/>
</dbReference>
<dbReference type="InterPro" id="IPR036291">
    <property type="entry name" value="NAD(P)-bd_dom_sf"/>
</dbReference>
<evidence type="ECO:0000259" key="3">
    <source>
        <dbReference type="Pfam" id="PF08338"/>
    </source>
</evidence>
<proteinExistence type="inferred from homology"/>
<dbReference type="CDD" id="cd05242">
    <property type="entry name" value="SDR_a8"/>
    <property type="match status" value="1"/>
</dbReference>
<dbReference type="EMBL" id="MDEK01000005">
    <property type="protein sequence ID" value="PPU83549.1"/>
    <property type="molecule type" value="Genomic_DNA"/>
</dbReference>
<dbReference type="Proteomes" id="UP000247346">
    <property type="component" value="Unassembled WGS sequence"/>
</dbReference>
<dbReference type="Pfam" id="PF01370">
    <property type="entry name" value="Epimerase"/>
    <property type="match status" value="1"/>
</dbReference>
<evidence type="ECO:0000313" key="5">
    <source>
        <dbReference type="Proteomes" id="UP000247346"/>
    </source>
</evidence>